<dbReference type="Pfam" id="PF00665">
    <property type="entry name" value="rve"/>
    <property type="match status" value="1"/>
</dbReference>
<dbReference type="InterPro" id="IPR021109">
    <property type="entry name" value="Peptidase_aspartic_dom_sf"/>
</dbReference>
<dbReference type="GO" id="GO:0015074">
    <property type="term" value="P:DNA integration"/>
    <property type="evidence" value="ECO:0007669"/>
    <property type="project" value="UniProtKB-KW"/>
</dbReference>
<dbReference type="GO" id="GO:0003964">
    <property type="term" value="F:RNA-directed DNA polymerase activity"/>
    <property type="evidence" value="ECO:0007669"/>
    <property type="project" value="UniProtKB-KW"/>
</dbReference>
<name>A0A0P1BJ09_9BASI</name>
<dbReference type="Gene3D" id="3.30.420.10">
    <property type="entry name" value="Ribonuclease H-like superfamily/Ribonuclease H"/>
    <property type="match status" value="1"/>
</dbReference>
<dbReference type="PROSITE" id="PS50994">
    <property type="entry name" value="INTEGRASE"/>
    <property type="match status" value="1"/>
</dbReference>
<dbReference type="InterPro" id="IPR050951">
    <property type="entry name" value="Retrovirus_Pol_polyprotein"/>
</dbReference>
<dbReference type="GO" id="GO:0006338">
    <property type="term" value="P:chromatin remodeling"/>
    <property type="evidence" value="ECO:0007669"/>
    <property type="project" value="UniProtKB-ARBA"/>
</dbReference>
<dbReference type="Gene3D" id="2.40.50.40">
    <property type="match status" value="1"/>
</dbReference>
<organism evidence="25 26">
    <name type="scientific">Ceraceosorus bombacis</name>
    <dbReference type="NCBI Taxonomy" id="401625"/>
    <lineage>
        <taxon>Eukaryota</taxon>
        <taxon>Fungi</taxon>
        <taxon>Dikarya</taxon>
        <taxon>Basidiomycota</taxon>
        <taxon>Ustilaginomycotina</taxon>
        <taxon>Exobasidiomycetes</taxon>
        <taxon>Ceraceosorales</taxon>
        <taxon>Ceraceosoraceae</taxon>
        <taxon>Ceraceosorus</taxon>
    </lineage>
</organism>
<dbReference type="InterPro" id="IPR043128">
    <property type="entry name" value="Rev_trsase/Diguanyl_cyclase"/>
</dbReference>
<protein>
    <recommendedName>
        <fullName evidence="2">RNA-directed DNA polymerase</fullName>
        <ecNumber evidence="2">2.7.7.49</ecNumber>
    </recommendedName>
</protein>
<dbReference type="Pfam" id="PF00078">
    <property type="entry name" value="RVT_1"/>
    <property type="match status" value="1"/>
</dbReference>
<dbReference type="PANTHER" id="PTHR37984:SF5">
    <property type="entry name" value="PROTEIN NYNRIN-LIKE"/>
    <property type="match status" value="1"/>
</dbReference>
<keyword evidence="17" id="KW-0238">DNA-binding</keyword>
<feature type="domain" description="Chromo" evidence="22">
    <location>
        <begin position="1261"/>
        <end position="1308"/>
    </location>
</feature>
<feature type="compositionally biased region" description="Basic and acidic residues" evidence="21">
    <location>
        <begin position="7"/>
        <end position="20"/>
    </location>
</feature>
<feature type="compositionally biased region" description="Low complexity" evidence="21">
    <location>
        <begin position="47"/>
        <end position="65"/>
    </location>
</feature>
<dbReference type="SUPFAM" id="SSF54160">
    <property type="entry name" value="Chromo domain-like"/>
    <property type="match status" value="1"/>
</dbReference>
<dbReference type="InterPro" id="IPR041588">
    <property type="entry name" value="Integrase_H2C2"/>
</dbReference>
<evidence type="ECO:0000256" key="13">
    <source>
        <dbReference type="ARBA" id="ARBA00022884"/>
    </source>
</evidence>
<evidence type="ECO:0000313" key="26">
    <source>
        <dbReference type="Proteomes" id="UP000054845"/>
    </source>
</evidence>
<keyword evidence="3" id="KW-0507">mRNA processing</keyword>
<dbReference type="InterPro" id="IPR000477">
    <property type="entry name" value="RT_dom"/>
</dbReference>
<dbReference type="GO" id="GO:0003677">
    <property type="term" value="F:DNA binding"/>
    <property type="evidence" value="ECO:0007669"/>
    <property type="project" value="UniProtKB-KW"/>
</dbReference>
<dbReference type="Gene3D" id="3.10.20.370">
    <property type="match status" value="1"/>
</dbReference>
<keyword evidence="18" id="KW-0233">DNA recombination</keyword>
<dbReference type="Pfam" id="PF17921">
    <property type="entry name" value="Integrase_H2C2"/>
    <property type="match status" value="1"/>
</dbReference>
<dbReference type="SMART" id="SM00343">
    <property type="entry name" value="ZnF_C2HC"/>
    <property type="match status" value="1"/>
</dbReference>
<keyword evidence="11" id="KW-0378">Hydrolase</keyword>
<accession>A0A0P1BJ09</accession>
<keyword evidence="20" id="KW-0862">Zinc</keyword>
<dbReference type="EMBL" id="CCYA01000278">
    <property type="protein sequence ID" value="CEH16358.1"/>
    <property type="molecule type" value="Genomic_DNA"/>
</dbReference>
<dbReference type="GO" id="GO:0006508">
    <property type="term" value="P:proteolysis"/>
    <property type="evidence" value="ECO:0007669"/>
    <property type="project" value="UniProtKB-KW"/>
</dbReference>
<dbReference type="InterPro" id="IPR001878">
    <property type="entry name" value="Znf_CCHC"/>
</dbReference>
<keyword evidence="10" id="KW-0255">Endonuclease</keyword>
<evidence type="ECO:0000256" key="19">
    <source>
        <dbReference type="ARBA" id="ARBA00023242"/>
    </source>
</evidence>
<dbReference type="FunFam" id="3.30.70.270:FF:000026">
    <property type="entry name" value="Transposon Ty3-G Gag-Pol polyprotein"/>
    <property type="match status" value="1"/>
</dbReference>
<dbReference type="InterPro" id="IPR036397">
    <property type="entry name" value="RNaseH_sf"/>
</dbReference>
<evidence type="ECO:0000256" key="21">
    <source>
        <dbReference type="SAM" id="MobiDB-lite"/>
    </source>
</evidence>
<keyword evidence="26" id="KW-1185">Reference proteome</keyword>
<dbReference type="InterPro" id="IPR001584">
    <property type="entry name" value="Integrase_cat-core"/>
</dbReference>
<keyword evidence="5" id="KW-0808">Transferase</keyword>
<dbReference type="Gene3D" id="4.10.60.10">
    <property type="entry name" value="Zinc finger, CCHC-type"/>
    <property type="match status" value="1"/>
</dbReference>
<dbReference type="Gene3D" id="3.30.70.270">
    <property type="match status" value="2"/>
</dbReference>
<dbReference type="GO" id="GO:0006397">
    <property type="term" value="P:mRNA processing"/>
    <property type="evidence" value="ECO:0007669"/>
    <property type="project" value="UniProtKB-KW"/>
</dbReference>
<evidence type="ECO:0000313" key="25">
    <source>
        <dbReference type="EMBL" id="CEH16358.1"/>
    </source>
</evidence>
<keyword evidence="8" id="KW-0479">Metal-binding</keyword>
<evidence type="ECO:0000256" key="8">
    <source>
        <dbReference type="ARBA" id="ARBA00022723"/>
    </source>
</evidence>
<evidence type="ECO:0000256" key="10">
    <source>
        <dbReference type="ARBA" id="ARBA00022759"/>
    </source>
</evidence>
<feature type="compositionally biased region" description="Polar residues" evidence="21">
    <location>
        <begin position="29"/>
        <end position="39"/>
    </location>
</feature>
<feature type="domain" description="Integrase catalytic" evidence="24">
    <location>
        <begin position="994"/>
        <end position="1156"/>
    </location>
</feature>
<evidence type="ECO:0000256" key="5">
    <source>
        <dbReference type="ARBA" id="ARBA00022679"/>
    </source>
</evidence>
<dbReference type="InterPro" id="IPR043502">
    <property type="entry name" value="DNA/RNA_pol_sf"/>
</dbReference>
<evidence type="ECO:0000256" key="7">
    <source>
        <dbReference type="ARBA" id="ARBA00022722"/>
    </source>
</evidence>
<dbReference type="CDD" id="cd09274">
    <property type="entry name" value="RNase_HI_RT_Ty3"/>
    <property type="match status" value="1"/>
</dbReference>
<dbReference type="InterPro" id="IPR023779">
    <property type="entry name" value="Chromodomain_CS"/>
</dbReference>
<evidence type="ECO:0000256" key="18">
    <source>
        <dbReference type="ARBA" id="ARBA00023172"/>
    </source>
</evidence>
<dbReference type="Gene3D" id="2.40.70.10">
    <property type="entry name" value="Acid Proteases"/>
    <property type="match status" value="1"/>
</dbReference>
<dbReference type="InterPro" id="IPR023780">
    <property type="entry name" value="Chromo_domain"/>
</dbReference>
<dbReference type="PROSITE" id="PS50158">
    <property type="entry name" value="ZF_CCHC"/>
    <property type="match status" value="1"/>
</dbReference>
<keyword evidence="19" id="KW-0539">Nucleus</keyword>
<keyword evidence="4" id="KW-0645">Protease</keyword>
<dbReference type="InterPro" id="IPR056924">
    <property type="entry name" value="SH3_Tf2-1"/>
</dbReference>
<dbReference type="SUPFAM" id="SSF53098">
    <property type="entry name" value="Ribonuclease H-like"/>
    <property type="match status" value="1"/>
</dbReference>
<evidence type="ECO:0000259" key="24">
    <source>
        <dbReference type="PROSITE" id="PS50994"/>
    </source>
</evidence>
<keyword evidence="15 25" id="KW-0695">RNA-directed DNA polymerase</keyword>
<evidence type="ECO:0000256" key="2">
    <source>
        <dbReference type="ARBA" id="ARBA00012493"/>
    </source>
</evidence>
<dbReference type="OrthoDB" id="3364103at2759"/>
<feature type="region of interest" description="Disordered" evidence="21">
    <location>
        <begin position="78"/>
        <end position="98"/>
    </location>
</feature>
<dbReference type="SMART" id="SM00298">
    <property type="entry name" value="CHROMO"/>
    <property type="match status" value="1"/>
</dbReference>
<evidence type="ECO:0000256" key="6">
    <source>
        <dbReference type="ARBA" id="ARBA00022695"/>
    </source>
</evidence>
<sequence length="1315" mass="148184">MYQGYRQDTERALPRKERYQSYEPRLQQLPRQNYQQRTGASPPYRNRQTTQPLRQPTPGQQTTGLTCFRCGKTGHWAKDCSIPNPRQGPTSNNVTTKPVATKSNTTWLPFNRYQKPSVEDAPDVEVNVIVTQSRTKAFTESPPPIPDEELAVQDVSRSAVSTPECPSSAKPVTPHPMKHLRITKPWHNPTAGLPSYSEKTSATARIWFNGKKASHLACIDSGSSISLIDQAYLEEHLPSLQPQPCSGFSIQGLGSGSQVWSYVDIDTGFISDNRQLLVISLRYYVSPFNHTKVIIGNDALHTYGATINFQKDRMSFAEHPNKLFRISAQQPSAKDAAGKPMRATEKESYYATTEKADVMEFKKALEAANVNQDLTPDQAQQLEELLVENRKAFAYGDQQIGSTDLIKFDVDTGDAAPISQPPYHASPAGRKVIEEAIEEMLALDLIEPCDSAWGSPVVLVPQGDKVRFCVDYRKLNAVTKKDVYPLPRIDDTLNVFANKKWYTSLDANKGFQQTVCISTAVMDKLAFCTHMGLFRPKCMPFGVVNGPSVFQRLMDIVLGKSKWKHTIVHIDDTITYSDTFEEHMEHLRDVLQRIIASGITLSLKKSNIAQTSIKALGHTISNMGIGTAPHNVEAVNKFPTPTNVKELQRFLGMAVYYRRFIKDFAKIAAPLNKLIKKDTAFQWSPQAQDAVDTLKKCLTAEPVLAHPQQDKPYVLHTDASLSGLGAVLSQEGNDGHEHPICYLSRQLQPAEKNYLATEIECLAAVWAIKKLHVYLDGAQFTLITDHTALQWLFNFKGNNRRLSKWMLELQHHRPNMKIIYRQGRVHSNVDPLSRAALPVPEDEPCTNNAAITPLVEAEDQFFATVRKQVPHCKDLAPIIKELPPPSSGAETPAHLSAYTYHDGLLWRLHPTTGAKALAVPSPANNTNLRLQLLQDFHNAPLSGHLGVSKTFNKLSHMFWWPSMFKDVQDFVKSCGSCQRNKASNLQSAGLLQPLAIPPRRWHTVTIDFTGPFPVDKDGNNTLMVVVDKFTKRAHFVPMKSTATAVDIATLFFREVVRLHGVPTIIVSDGDARFTSLFWKALCKKMGTKQAMSTAFHPQTDGQTERLNRVVKEMIRHYISYQQDNWSEHLDALEYTYNDATHASTGRTPFELDLGYHPTLPLRRWNAVDSTPAALEEFARNLQANFDQRRKSRKLLPKYYGPYAMTAKVGQNSYRLKLPDNLKIHNVINMQHLAPFHQTPSRFALRQEPPPPPVEVDGHDEYIVERILDQRTHRNRQQFLVKWKGYKDHDNTWSPLEDIKDTQAYEDFQALGGISA</sequence>
<dbReference type="EC" id="2.7.7.49" evidence="2"/>
<dbReference type="CDD" id="cd00303">
    <property type="entry name" value="retropepsin_like"/>
    <property type="match status" value="1"/>
</dbReference>
<evidence type="ECO:0000256" key="16">
    <source>
        <dbReference type="ARBA" id="ARBA00022932"/>
    </source>
</evidence>
<evidence type="ECO:0000256" key="17">
    <source>
        <dbReference type="ARBA" id="ARBA00023125"/>
    </source>
</evidence>
<keyword evidence="13" id="KW-0694">RNA-binding</keyword>
<feature type="compositionally biased region" description="Polar residues" evidence="21">
    <location>
        <begin position="87"/>
        <end position="98"/>
    </location>
</feature>
<keyword evidence="7" id="KW-0540">Nuclease</keyword>
<feature type="domain" description="CCHC-type" evidence="23">
    <location>
        <begin position="67"/>
        <end position="80"/>
    </location>
</feature>
<evidence type="ECO:0000256" key="14">
    <source>
        <dbReference type="ARBA" id="ARBA00022908"/>
    </source>
</evidence>
<dbReference type="GO" id="GO:0003887">
    <property type="term" value="F:DNA-directed DNA polymerase activity"/>
    <property type="evidence" value="ECO:0007669"/>
    <property type="project" value="UniProtKB-KW"/>
</dbReference>
<dbReference type="PROSITE" id="PS50013">
    <property type="entry name" value="CHROMO_2"/>
    <property type="match status" value="1"/>
</dbReference>
<keyword evidence="20" id="KW-0863">Zinc-finger</keyword>
<evidence type="ECO:0000256" key="11">
    <source>
        <dbReference type="ARBA" id="ARBA00022801"/>
    </source>
</evidence>
<dbReference type="GO" id="GO:0003723">
    <property type="term" value="F:RNA binding"/>
    <property type="evidence" value="ECO:0007669"/>
    <property type="project" value="UniProtKB-KW"/>
</dbReference>
<dbReference type="Pfam" id="PF00385">
    <property type="entry name" value="Chromo"/>
    <property type="match status" value="1"/>
</dbReference>
<dbReference type="CDD" id="cd00024">
    <property type="entry name" value="CD_CSD"/>
    <property type="match status" value="1"/>
</dbReference>
<keyword evidence="12" id="KW-0460">Magnesium</keyword>
<evidence type="ECO:0000256" key="1">
    <source>
        <dbReference type="ARBA" id="ARBA00004123"/>
    </source>
</evidence>
<dbReference type="FunFam" id="3.10.20.370:FF:000001">
    <property type="entry name" value="Retrovirus-related Pol polyprotein from transposon 17.6-like protein"/>
    <property type="match status" value="1"/>
</dbReference>
<dbReference type="GO" id="GO:0005634">
    <property type="term" value="C:nucleus"/>
    <property type="evidence" value="ECO:0007669"/>
    <property type="project" value="UniProtKB-SubCell"/>
</dbReference>
<comment type="subcellular location">
    <subcellularLocation>
        <location evidence="1">Nucleus</location>
    </subcellularLocation>
</comment>
<dbReference type="GO" id="GO:0008270">
    <property type="term" value="F:zinc ion binding"/>
    <property type="evidence" value="ECO:0007669"/>
    <property type="project" value="UniProtKB-KW"/>
</dbReference>
<evidence type="ECO:0000256" key="4">
    <source>
        <dbReference type="ARBA" id="ARBA00022670"/>
    </source>
</evidence>
<dbReference type="PANTHER" id="PTHR37984">
    <property type="entry name" value="PROTEIN CBG26694"/>
    <property type="match status" value="1"/>
</dbReference>
<dbReference type="Pfam" id="PF17917">
    <property type="entry name" value="RT_RNaseH"/>
    <property type="match status" value="1"/>
</dbReference>
<evidence type="ECO:0000259" key="22">
    <source>
        <dbReference type="PROSITE" id="PS50013"/>
    </source>
</evidence>
<dbReference type="PROSITE" id="PS00598">
    <property type="entry name" value="CHROMO_1"/>
    <property type="match status" value="1"/>
</dbReference>
<keyword evidence="14" id="KW-0229">DNA integration</keyword>
<keyword evidence="6" id="KW-0548">Nucleotidyltransferase</keyword>
<evidence type="ECO:0000256" key="9">
    <source>
        <dbReference type="ARBA" id="ARBA00022750"/>
    </source>
</evidence>
<evidence type="ECO:0000256" key="12">
    <source>
        <dbReference type="ARBA" id="ARBA00022842"/>
    </source>
</evidence>
<keyword evidence="16" id="KW-0239">DNA-directed DNA polymerase</keyword>
<evidence type="ECO:0000256" key="20">
    <source>
        <dbReference type="PROSITE-ProRule" id="PRU00047"/>
    </source>
</evidence>
<keyword evidence="9" id="KW-0064">Aspartyl protease</keyword>
<dbReference type="STRING" id="401625.A0A0P1BJ09"/>
<reference evidence="25 26" key="1">
    <citation type="submission" date="2014-09" db="EMBL/GenBank/DDBJ databases">
        <authorList>
            <person name="Magalhaes I.L.F."/>
            <person name="Oliveira U."/>
            <person name="Santos F.R."/>
            <person name="Vidigal T.H.D.A."/>
            <person name="Brescovit A.D."/>
            <person name="Santos A.J."/>
        </authorList>
    </citation>
    <scope>NUCLEOTIDE SEQUENCE [LARGE SCALE GENOMIC DNA]</scope>
</reference>
<dbReference type="Pfam" id="PF24626">
    <property type="entry name" value="SH3_Tf2-1"/>
    <property type="match status" value="1"/>
</dbReference>
<dbReference type="GO" id="GO:0004190">
    <property type="term" value="F:aspartic-type endopeptidase activity"/>
    <property type="evidence" value="ECO:0007669"/>
    <property type="project" value="UniProtKB-KW"/>
</dbReference>
<dbReference type="SUPFAM" id="SSF56672">
    <property type="entry name" value="DNA/RNA polymerases"/>
    <property type="match status" value="1"/>
</dbReference>
<dbReference type="SUPFAM" id="SSF50630">
    <property type="entry name" value="Acid proteases"/>
    <property type="match status" value="1"/>
</dbReference>
<feature type="region of interest" description="Disordered" evidence="21">
    <location>
        <begin position="1"/>
        <end position="65"/>
    </location>
</feature>
<dbReference type="Proteomes" id="UP000054845">
    <property type="component" value="Unassembled WGS sequence"/>
</dbReference>
<dbReference type="InterPro" id="IPR012337">
    <property type="entry name" value="RNaseH-like_sf"/>
</dbReference>
<dbReference type="Gene3D" id="3.10.10.10">
    <property type="entry name" value="HIV Type 1 Reverse Transcriptase, subunit A, domain 1"/>
    <property type="match status" value="1"/>
</dbReference>
<dbReference type="InterPro" id="IPR016197">
    <property type="entry name" value="Chromo-like_dom_sf"/>
</dbReference>
<dbReference type="SUPFAM" id="SSF57756">
    <property type="entry name" value="Retrovirus zinc finger-like domains"/>
    <property type="match status" value="1"/>
</dbReference>
<evidence type="ECO:0000256" key="3">
    <source>
        <dbReference type="ARBA" id="ARBA00022664"/>
    </source>
</evidence>
<dbReference type="Gene3D" id="1.10.340.70">
    <property type="match status" value="1"/>
</dbReference>
<dbReference type="GO" id="GO:0004519">
    <property type="term" value="F:endonuclease activity"/>
    <property type="evidence" value="ECO:0007669"/>
    <property type="project" value="UniProtKB-KW"/>
</dbReference>
<dbReference type="Pfam" id="PF00098">
    <property type="entry name" value="zf-CCHC"/>
    <property type="match status" value="1"/>
</dbReference>
<dbReference type="InterPro" id="IPR000953">
    <property type="entry name" value="Chromo/chromo_shadow_dom"/>
</dbReference>
<evidence type="ECO:0000259" key="23">
    <source>
        <dbReference type="PROSITE" id="PS50158"/>
    </source>
</evidence>
<dbReference type="FunFam" id="3.30.420.10:FF:000032">
    <property type="entry name" value="Retrovirus-related Pol polyprotein from transposon 297-like Protein"/>
    <property type="match status" value="1"/>
</dbReference>
<dbReference type="InterPro" id="IPR036875">
    <property type="entry name" value="Znf_CCHC_sf"/>
</dbReference>
<dbReference type="InterPro" id="IPR041373">
    <property type="entry name" value="RT_RNaseH"/>
</dbReference>
<dbReference type="FunFam" id="1.10.340.70:FF:000001">
    <property type="entry name" value="Retrovirus-related Pol polyprotein from transposon gypsy-like Protein"/>
    <property type="match status" value="1"/>
</dbReference>
<proteinExistence type="predicted"/>
<dbReference type="CDD" id="cd01647">
    <property type="entry name" value="RT_LTR"/>
    <property type="match status" value="1"/>
</dbReference>
<evidence type="ECO:0000256" key="15">
    <source>
        <dbReference type="ARBA" id="ARBA00022918"/>
    </source>
</evidence>
<dbReference type="GO" id="GO:0006310">
    <property type="term" value="P:DNA recombination"/>
    <property type="evidence" value="ECO:0007669"/>
    <property type="project" value="UniProtKB-KW"/>
</dbReference>